<name>A0A4Y2J9D6_ARAVE</name>
<evidence type="ECO:0000313" key="2">
    <source>
        <dbReference type="EMBL" id="GBM85872.1"/>
    </source>
</evidence>
<evidence type="ECO:0000259" key="1">
    <source>
        <dbReference type="Pfam" id="PF00075"/>
    </source>
</evidence>
<dbReference type="EMBL" id="BGPR01003269">
    <property type="protein sequence ID" value="GBM85872.1"/>
    <property type="molecule type" value="Genomic_DNA"/>
</dbReference>
<protein>
    <recommendedName>
        <fullName evidence="1">RNase H type-1 domain-containing protein</fullName>
    </recommendedName>
</protein>
<dbReference type="SUPFAM" id="SSF53098">
    <property type="entry name" value="Ribonuclease H-like"/>
    <property type="match status" value="1"/>
</dbReference>
<dbReference type="GO" id="GO:0003676">
    <property type="term" value="F:nucleic acid binding"/>
    <property type="evidence" value="ECO:0007669"/>
    <property type="project" value="InterPro"/>
</dbReference>
<dbReference type="InterPro" id="IPR012337">
    <property type="entry name" value="RNaseH-like_sf"/>
</dbReference>
<reference evidence="2 3" key="1">
    <citation type="journal article" date="2019" name="Sci. Rep.">
        <title>Orb-weaving spider Araneus ventricosus genome elucidates the spidroin gene catalogue.</title>
        <authorList>
            <person name="Kono N."/>
            <person name="Nakamura H."/>
            <person name="Ohtoshi R."/>
            <person name="Moran D.A.P."/>
            <person name="Shinohara A."/>
            <person name="Yoshida Y."/>
            <person name="Fujiwara M."/>
            <person name="Mori M."/>
            <person name="Tomita M."/>
            <person name="Arakawa K."/>
        </authorList>
    </citation>
    <scope>NUCLEOTIDE SEQUENCE [LARGE SCALE GENOMIC DNA]</scope>
</reference>
<sequence length="157" mass="17792">MLVRVCVTYARVVPARSAPTFFNVTFNLRGYESKSSGNHTHPQNIFLHNHISFTEDNRKSGVKAIYTDGSKTDEAIEIVYCLLKNHGIIVSWQGKMNHNNNQAEILAIKMTIKADSSFHGSIKIWTDSLPSLMDILNPKFHHSMEIQTLLLSKKHIT</sequence>
<dbReference type="InterPro" id="IPR002156">
    <property type="entry name" value="RNaseH_domain"/>
</dbReference>
<organism evidence="2 3">
    <name type="scientific">Araneus ventricosus</name>
    <name type="common">Orbweaver spider</name>
    <name type="synonym">Epeira ventricosa</name>
    <dbReference type="NCBI Taxonomy" id="182803"/>
    <lineage>
        <taxon>Eukaryota</taxon>
        <taxon>Metazoa</taxon>
        <taxon>Ecdysozoa</taxon>
        <taxon>Arthropoda</taxon>
        <taxon>Chelicerata</taxon>
        <taxon>Arachnida</taxon>
        <taxon>Araneae</taxon>
        <taxon>Araneomorphae</taxon>
        <taxon>Entelegynae</taxon>
        <taxon>Araneoidea</taxon>
        <taxon>Araneidae</taxon>
        <taxon>Araneus</taxon>
    </lineage>
</organism>
<feature type="domain" description="RNase H type-1" evidence="1">
    <location>
        <begin position="64"/>
        <end position="129"/>
    </location>
</feature>
<dbReference type="Gene3D" id="3.30.420.10">
    <property type="entry name" value="Ribonuclease H-like superfamily/Ribonuclease H"/>
    <property type="match status" value="1"/>
</dbReference>
<dbReference type="InterPro" id="IPR036397">
    <property type="entry name" value="RNaseH_sf"/>
</dbReference>
<evidence type="ECO:0000313" key="3">
    <source>
        <dbReference type="Proteomes" id="UP000499080"/>
    </source>
</evidence>
<dbReference type="OrthoDB" id="6437659at2759"/>
<gene>
    <name evidence="2" type="ORF">AVEN_89745_1</name>
</gene>
<dbReference type="Proteomes" id="UP000499080">
    <property type="component" value="Unassembled WGS sequence"/>
</dbReference>
<dbReference type="AlphaFoldDB" id="A0A4Y2J9D6"/>
<dbReference type="GO" id="GO:0004523">
    <property type="term" value="F:RNA-DNA hybrid ribonuclease activity"/>
    <property type="evidence" value="ECO:0007669"/>
    <property type="project" value="InterPro"/>
</dbReference>
<proteinExistence type="predicted"/>
<keyword evidence="3" id="KW-1185">Reference proteome</keyword>
<comment type="caution">
    <text evidence="2">The sequence shown here is derived from an EMBL/GenBank/DDBJ whole genome shotgun (WGS) entry which is preliminary data.</text>
</comment>
<accession>A0A4Y2J9D6</accession>
<dbReference type="Pfam" id="PF00075">
    <property type="entry name" value="RNase_H"/>
    <property type="match status" value="1"/>
</dbReference>